<keyword evidence="3" id="KW-1185">Reference proteome</keyword>
<protein>
    <submittedName>
        <fullName evidence="2">Uncharacterized protein</fullName>
    </submittedName>
</protein>
<dbReference type="Proteomes" id="UP000573603">
    <property type="component" value="Unassembled WGS sequence"/>
</dbReference>
<dbReference type="InterPro" id="IPR036875">
    <property type="entry name" value="Znf_CCHC_sf"/>
</dbReference>
<dbReference type="SUPFAM" id="SSF57756">
    <property type="entry name" value="Retrovirus zinc finger-like domains"/>
    <property type="match status" value="1"/>
</dbReference>
<feature type="region of interest" description="Disordered" evidence="1">
    <location>
        <begin position="380"/>
        <end position="416"/>
    </location>
</feature>
<dbReference type="GO" id="GO:0003676">
    <property type="term" value="F:nucleic acid binding"/>
    <property type="evidence" value="ECO:0007669"/>
    <property type="project" value="InterPro"/>
</dbReference>
<organism evidence="2 3">
    <name type="scientific">Fusarium anthophilum</name>
    <dbReference type="NCBI Taxonomy" id="48485"/>
    <lineage>
        <taxon>Eukaryota</taxon>
        <taxon>Fungi</taxon>
        <taxon>Dikarya</taxon>
        <taxon>Ascomycota</taxon>
        <taxon>Pezizomycotina</taxon>
        <taxon>Sordariomycetes</taxon>
        <taxon>Hypocreomycetidae</taxon>
        <taxon>Hypocreales</taxon>
        <taxon>Nectriaceae</taxon>
        <taxon>Fusarium</taxon>
        <taxon>Fusarium fujikuroi species complex</taxon>
    </lineage>
</organism>
<dbReference type="GO" id="GO:0008270">
    <property type="term" value="F:zinc ion binding"/>
    <property type="evidence" value="ECO:0007669"/>
    <property type="project" value="InterPro"/>
</dbReference>
<dbReference type="EMBL" id="JABEVY010000445">
    <property type="protein sequence ID" value="KAF5232488.1"/>
    <property type="molecule type" value="Genomic_DNA"/>
</dbReference>
<evidence type="ECO:0000313" key="2">
    <source>
        <dbReference type="EMBL" id="KAF5232488.1"/>
    </source>
</evidence>
<gene>
    <name evidence="2" type="ORF">FANTH_12949</name>
</gene>
<proteinExistence type="predicted"/>
<dbReference type="AlphaFoldDB" id="A0A8H5DQX3"/>
<accession>A0A8H5DQX3</accession>
<comment type="caution">
    <text evidence="2">The sequence shown here is derived from an EMBL/GenBank/DDBJ whole genome shotgun (WGS) entry which is preliminary data.</text>
</comment>
<sequence>MAPPHHQNNRSQREYQNGSRSYTSRAQTGGSQNEDVAAAQRAVNQAMERQRQAQRAVDEAMEFQREVQREVGEAIKRQQEVQREVSCLKHRANSGAHSQRRFDRRLSVASNRNTSVVLNRNVSSFRRATRRTGITKPQQSSSVGLGLPSDLVHEAERRDFVDTRHMPGGVIAVNNMEGVTYDMDELKAAGEHVQRTTGCDRISFRVEARKNDAKSFIENEDVVTRVISSNGRTEGQVEALGEPSRATEISRQPGTECVNCRSKTHTLRHCLDTEGDGEMPGCVLCNKMTHAVDECGRFQRMSLKEQVELLVFERANMPRLKVSKEFPAWYELLEQGIASRAVDANAVMEGFPWSSPFCGDLTWEDHGDKVRALQKQFDDSGFDTSKLPADPNTDTLEQFRSYYPGQSQTSAAPGPS</sequence>
<feature type="region of interest" description="Disordered" evidence="1">
    <location>
        <begin position="1"/>
        <end position="54"/>
    </location>
</feature>
<reference evidence="2 3" key="1">
    <citation type="journal article" date="2020" name="BMC Genomics">
        <title>Correction to: Identification and distribution of gene clusters required for synthesis of sphingolipid metabolism inhibitors in diverse species of the filamentous fungus Fusarium.</title>
        <authorList>
            <person name="Kim H.S."/>
            <person name="Lohmar J.M."/>
            <person name="Busman M."/>
            <person name="Brown D.W."/>
            <person name="Naumann T.A."/>
            <person name="Divon H.H."/>
            <person name="Lysoe E."/>
            <person name="Uhlig S."/>
            <person name="Proctor R.H."/>
        </authorList>
    </citation>
    <scope>NUCLEOTIDE SEQUENCE [LARGE SCALE GENOMIC DNA]</scope>
    <source>
        <strain evidence="2 3">NRRL 25214</strain>
    </source>
</reference>
<feature type="compositionally biased region" description="Polar residues" evidence="1">
    <location>
        <begin position="392"/>
        <end position="416"/>
    </location>
</feature>
<evidence type="ECO:0000256" key="1">
    <source>
        <dbReference type="SAM" id="MobiDB-lite"/>
    </source>
</evidence>
<name>A0A8H5DQX3_9HYPO</name>
<evidence type="ECO:0000313" key="3">
    <source>
        <dbReference type="Proteomes" id="UP000573603"/>
    </source>
</evidence>
<feature type="compositionally biased region" description="Polar residues" evidence="1">
    <location>
        <begin position="14"/>
        <end position="34"/>
    </location>
</feature>